<feature type="region of interest" description="Disordered" evidence="1">
    <location>
        <begin position="294"/>
        <end position="325"/>
    </location>
</feature>
<organism evidence="2 3">
    <name type="scientific">Rhipicephalus microplus</name>
    <name type="common">Cattle tick</name>
    <name type="synonym">Boophilus microplus</name>
    <dbReference type="NCBI Taxonomy" id="6941"/>
    <lineage>
        <taxon>Eukaryota</taxon>
        <taxon>Metazoa</taxon>
        <taxon>Ecdysozoa</taxon>
        <taxon>Arthropoda</taxon>
        <taxon>Chelicerata</taxon>
        <taxon>Arachnida</taxon>
        <taxon>Acari</taxon>
        <taxon>Parasitiformes</taxon>
        <taxon>Ixodida</taxon>
        <taxon>Ixodoidea</taxon>
        <taxon>Ixodidae</taxon>
        <taxon>Rhipicephalinae</taxon>
        <taxon>Rhipicephalus</taxon>
        <taxon>Boophilus</taxon>
    </lineage>
</organism>
<feature type="compositionally biased region" description="Basic and acidic residues" evidence="1">
    <location>
        <begin position="412"/>
        <end position="422"/>
    </location>
</feature>
<reference evidence="2" key="2">
    <citation type="submission" date="2021-09" db="EMBL/GenBank/DDBJ databases">
        <authorList>
            <person name="Jia N."/>
            <person name="Wang J."/>
            <person name="Shi W."/>
            <person name="Du L."/>
            <person name="Sun Y."/>
            <person name="Zhan W."/>
            <person name="Jiang J."/>
            <person name="Wang Q."/>
            <person name="Zhang B."/>
            <person name="Ji P."/>
            <person name="Sakyi L.B."/>
            <person name="Cui X."/>
            <person name="Yuan T."/>
            <person name="Jiang B."/>
            <person name="Yang W."/>
            <person name="Lam T.T.-Y."/>
            <person name="Chang Q."/>
            <person name="Ding S."/>
            <person name="Wang X."/>
            <person name="Zhu J."/>
            <person name="Ruan X."/>
            <person name="Zhao L."/>
            <person name="Wei J."/>
            <person name="Que T."/>
            <person name="Du C."/>
            <person name="Cheng J."/>
            <person name="Dai P."/>
            <person name="Han X."/>
            <person name="Huang E."/>
            <person name="Gao Y."/>
            <person name="Liu J."/>
            <person name="Shao H."/>
            <person name="Ye R."/>
            <person name="Li L."/>
            <person name="Wei W."/>
            <person name="Wang X."/>
            <person name="Wang C."/>
            <person name="Huo Q."/>
            <person name="Li W."/>
            <person name="Guo W."/>
            <person name="Chen H."/>
            <person name="Chen S."/>
            <person name="Zhou L."/>
            <person name="Zhou L."/>
            <person name="Ni X."/>
            <person name="Tian J."/>
            <person name="Zhou Y."/>
            <person name="Sheng Y."/>
            <person name="Liu T."/>
            <person name="Pan Y."/>
            <person name="Xia L."/>
            <person name="Li J."/>
            <person name="Zhao F."/>
            <person name="Cao W."/>
        </authorList>
    </citation>
    <scope>NUCLEOTIDE SEQUENCE</scope>
    <source>
        <strain evidence="2">Rmic-2018</strain>
        <tissue evidence="2">Larvae</tissue>
    </source>
</reference>
<keyword evidence="3" id="KW-1185">Reference proteome</keyword>
<accession>A0A9J6CVS0</accession>
<evidence type="ECO:0000256" key="1">
    <source>
        <dbReference type="SAM" id="MobiDB-lite"/>
    </source>
</evidence>
<evidence type="ECO:0000313" key="2">
    <source>
        <dbReference type="EMBL" id="KAH7934621.1"/>
    </source>
</evidence>
<dbReference type="EMBL" id="JABSTU010006136">
    <property type="protein sequence ID" value="KAH7934621.1"/>
    <property type="molecule type" value="Genomic_DNA"/>
</dbReference>
<dbReference type="AlphaFoldDB" id="A0A9J6CVS0"/>
<comment type="caution">
    <text evidence="2">The sequence shown here is derived from an EMBL/GenBank/DDBJ whole genome shotgun (WGS) entry which is preliminary data.</text>
</comment>
<protein>
    <submittedName>
        <fullName evidence="2">Uncharacterized protein</fullName>
    </submittedName>
</protein>
<feature type="compositionally biased region" description="Low complexity" evidence="1">
    <location>
        <begin position="308"/>
        <end position="321"/>
    </location>
</feature>
<feature type="region of interest" description="Disordered" evidence="1">
    <location>
        <begin position="358"/>
        <end position="438"/>
    </location>
</feature>
<gene>
    <name evidence="2" type="ORF">HPB51_029010</name>
</gene>
<name>A0A9J6CVS0_RHIMP</name>
<sequence length="438" mass="47183">MPPRDTIKSLPDVFAINDRVHFEAKPSQKPSEKVKWQATTVWLSEFGPKDDGLDSADESGNEVFLSDDESDIMDLIQERLAADTDDDMDDNILGAGSRLPAASANTIVDGLKQYLRPVSPDLLPLPKDTKSLFDFDKDDSFSPVPQSVEPSIVIFRGATGLVTDVTDFGGTIEVQDQACSVGSLKVNFLSGVFYRDGVLCTKRLCEVLGCGDAVSLDFMVGSNGGHEEVRCDLVWQGARPQGVIQMSPEDFCRRLQIKVPARHGGPSYEDFQLELEEGGHCMSAHTSISNSINLHRRRSHHSPPSFPPMSSKASPSSPSGSIHGDRATPNGICALATPSARAYRAGGCDTCPQAAVAQATPPTPKQRPETPESSGLKASPHQARPEIRTNSPHVRASSSSEEAMDTSVPLVPKERRGSLERAKKTKKQITGPGDGPVK</sequence>
<evidence type="ECO:0000313" key="3">
    <source>
        <dbReference type="Proteomes" id="UP000821866"/>
    </source>
</evidence>
<feature type="compositionally biased region" description="Polar residues" evidence="1">
    <location>
        <begin position="388"/>
        <end position="401"/>
    </location>
</feature>
<proteinExistence type="predicted"/>
<reference evidence="2" key="1">
    <citation type="journal article" date="2020" name="Cell">
        <title>Large-Scale Comparative Analyses of Tick Genomes Elucidate Their Genetic Diversity and Vector Capacities.</title>
        <authorList>
            <consortium name="Tick Genome and Microbiome Consortium (TIGMIC)"/>
            <person name="Jia N."/>
            <person name="Wang J."/>
            <person name="Shi W."/>
            <person name="Du L."/>
            <person name="Sun Y."/>
            <person name="Zhan W."/>
            <person name="Jiang J.F."/>
            <person name="Wang Q."/>
            <person name="Zhang B."/>
            <person name="Ji P."/>
            <person name="Bell-Sakyi L."/>
            <person name="Cui X.M."/>
            <person name="Yuan T.T."/>
            <person name="Jiang B.G."/>
            <person name="Yang W.F."/>
            <person name="Lam T.T."/>
            <person name="Chang Q.C."/>
            <person name="Ding S.J."/>
            <person name="Wang X.J."/>
            <person name="Zhu J.G."/>
            <person name="Ruan X.D."/>
            <person name="Zhao L."/>
            <person name="Wei J.T."/>
            <person name="Ye R.Z."/>
            <person name="Que T.C."/>
            <person name="Du C.H."/>
            <person name="Zhou Y.H."/>
            <person name="Cheng J.X."/>
            <person name="Dai P.F."/>
            <person name="Guo W.B."/>
            <person name="Han X.H."/>
            <person name="Huang E.J."/>
            <person name="Li L.F."/>
            <person name="Wei W."/>
            <person name="Gao Y.C."/>
            <person name="Liu J.Z."/>
            <person name="Shao H.Z."/>
            <person name="Wang X."/>
            <person name="Wang C.C."/>
            <person name="Yang T.C."/>
            <person name="Huo Q.B."/>
            <person name="Li W."/>
            <person name="Chen H.Y."/>
            <person name="Chen S.E."/>
            <person name="Zhou L.G."/>
            <person name="Ni X.B."/>
            <person name="Tian J.H."/>
            <person name="Sheng Y."/>
            <person name="Liu T."/>
            <person name="Pan Y.S."/>
            <person name="Xia L.Y."/>
            <person name="Li J."/>
            <person name="Zhao F."/>
            <person name="Cao W.C."/>
        </authorList>
    </citation>
    <scope>NUCLEOTIDE SEQUENCE</scope>
    <source>
        <strain evidence="2">Rmic-2018</strain>
    </source>
</reference>
<dbReference type="VEuPathDB" id="VectorBase:LOC119186926"/>
<dbReference type="Proteomes" id="UP000821866">
    <property type="component" value="Unassembled WGS sequence"/>
</dbReference>